<evidence type="ECO:0000256" key="3">
    <source>
        <dbReference type="ARBA" id="ARBA00022553"/>
    </source>
</evidence>
<dbReference type="Gene3D" id="3.40.50.2300">
    <property type="match status" value="1"/>
</dbReference>
<dbReference type="InterPro" id="IPR051271">
    <property type="entry name" value="2C-system_Tx_regulators"/>
</dbReference>
<evidence type="ECO:0000256" key="9">
    <source>
        <dbReference type="ARBA" id="ARBA00024867"/>
    </source>
</evidence>
<dbReference type="CDD" id="cd19925">
    <property type="entry name" value="REC_citrate_TCS"/>
    <property type="match status" value="1"/>
</dbReference>
<keyword evidence="3 11" id="KW-0597">Phosphoprotein</keyword>
<dbReference type="PIRSF" id="PIRSF006171">
    <property type="entry name" value="RR_citrat_malat"/>
    <property type="match status" value="1"/>
</dbReference>
<evidence type="ECO:0000256" key="7">
    <source>
        <dbReference type="ARBA" id="ARBA00023159"/>
    </source>
</evidence>
<keyword evidence="7 10" id="KW-0010">Activator</keyword>
<keyword evidence="5 10" id="KW-0805">Transcription regulation</keyword>
<evidence type="ECO:0000259" key="12">
    <source>
        <dbReference type="PROSITE" id="PS50110"/>
    </source>
</evidence>
<dbReference type="SUPFAM" id="SSF52172">
    <property type="entry name" value="CheY-like"/>
    <property type="match status" value="1"/>
</dbReference>
<dbReference type="InterPro" id="IPR036390">
    <property type="entry name" value="WH_DNA-bd_sf"/>
</dbReference>
<dbReference type="SUPFAM" id="SSF46785">
    <property type="entry name" value="Winged helix' DNA-binding domain"/>
    <property type="match status" value="1"/>
</dbReference>
<keyword evidence="4 10" id="KW-0902">Two-component regulatory system</keyword>
<dbReference type="RefSeq" id="WP_224037221.1">
    <property type="nucleotide sequence ID" value="NZ_AP024849.1"/>
</dbReference>
<dbReference type="InterPro" id="IPR024187">
    <property type="entry name" value="Sig_transdc_resp-reg_cit/mal"/>
</dbReference>
<evidence type="ECO:0000256" key="8">
    <source>
        <dbReference type="ARBA" id="ARBA00023163"/>
    </source>
</evidence>
<evidence type="ECO:0000256" key="6">
    <source>
        <dbReference type="ARBA" id="ARBA00023125"/>
    </source>
</evidence>
<dbReference type="InterPro" id="IPR001034">
    <property type="entry name" value="DeoR_HTH"/>
</dbReference>
<feature type="modified residue" description="4-aspartylphosphate" evidence="11">
    <location>
        <position position="54"/>
    </location>
</feature>
<dbReference type="InterPro" id="IPR011006">
    <property type="entry name" value="CheY-like_superfamily"/>
</dbReference>
<evidence type="ECO:0000313" key="14">
    <source>
        <dbReference type="Proteomes" id="UP000824633"/>
    </source>
</evidence>
<keyword evidence="14" id="KW-1185">Reference proteome</keyword>
<dbReference type="PROSITE" id="PS50110">
    <property type="entry name" value="RESPONSE_REGULATORY"/>
    <property type="match status" value="1"/>
</dbReference>
<evidence type="ECO:0000256" key="4">
    <source>
        <dbReference type="ARBA" id="ARBA00023012"/>
    </source>
</evidence>
<organism evidence="13 14">
    <name type="scientific">Clostridium gelidum</name>
    <dbReference type="NCBI Taxonomy" id="704125"/>
    <lineage>
        <taxon>Bacteria</taxon>
        <taxon>Bacillati</taxon>
        <taxon>Bacillota</taxon>
        <taxon>Clostridia</taxon>
        <taxon>Eubacteriales</taxon>
        <taxon>Clostridiaceae</taxon>
        <taxon>Clostridium</taxon>
    </lineage>
</organism>
<sequence length="231" mass="27085">MIKTMIVEDDPMVRQINSKFLNKIDGFLLEKAAANLTEAKEFISKNTVDLILLDVYLPNENGIDFLKWLRKNEISSDVILITADKSMERIKEAFRYGVVDYLIKPFTFERFRESLGIFKERLSSFTNHQTIEQGELDKLILTSKNKECSDEDLVYNLEKGLNKYTYKSIVNELDNIKEEYFTTEELSERLGIAKVTVRKYLDYMSKQGQLEKIIEYGKIGRPLYKYKLKNL</sequence>
<dbReference type="PANTHER" id="PTHR45526">
    <property type="entry name" value="TRANSCRIPTIONAL REGULATORY PROTEIN DPIA"/>
    <property type="match status" value="1"/>
</dbReference>
<evidence type="ECO:0000256" key="2">
    <source>
        <dbReference type="ARBA" id="ARBA00022490"/>
    </source>
</evidence>
<dbReference type="InterPro" id="IPR036388">
    <property type="entry name" value="WH-like_DNA-bd_sf"/>
</dbReference>
<feature type="domain" description="Response regulatory" evidence="12">
    <location>
        <begin position="3"/>
        <end position="119"/>
    </location>
</feature>
<dbReference type="Pfam" id="PF00072">
    <property type="entry name" value="Response_reg"/>
    <property type="match status" value="1"/>
</dbReference>
<name>A0ABM7T169_9CLOT</name>
<keyword evidence="8 10" id="KW-0804">Transcription</keyword>
<evidence type="ECO:0000256" key="5">
    <source>
        <dbReference type="ARBA" id="ARBA00023015"/>
    </source>
</evidence>
<dbReference type="Proteomes" id="UP000824633">
    <property type="component" value="Chromosome"/>
</dbReference>
<gene>
    <name evidence="13" type="ORF">psyc5s11_17110</name>
</gene>
<reference evidence="14" key="1">
    <citation type="submission" date="2021-07" db="EMBL/GenBank/DDBJ databases">
        <title>Complete genome sequencing of a Clostridium isolate.</title>
        <authorList>
            <person name="Ueki A."/>
            <person name="Tonouchi A."/>
        </authorList>
    </citation>
    <scope>NUCLEOTIDE SEQUENCE [LARGE SCALE GENOMIC DNA]</scope>
    <source>
        <strain evidence="14">C5S11</strain>
    </source>
</reference>
<keyword evidence="6 10" id="KW-0238">DNA-binding</keyword>
<evidence type="ECO:0000256" key="10">
    <source>
        <dbReference type="PIRNR" id="PIRNR006171"/>
    </source>
</evidence>
<dbReference type="InterPro" id="IPR001789">
    <property type="entry name" value="Sig_transdc_resp-reg_receiver"/>
</dbReference>
<dbReference type="EMBL" id="AP024849">
    <property type="protein sequence ID" value="BCZ45644.1"/>
    <property type="molecule type" value="Genomic_DNA"/>
</dbReference>
<evidence type="ECO:0000313" key="13">
    <source>
        <dbReference type="EMBL" id="BCZ45644.1"/>
    </source>
</evidence>
<protein>
    <recommendedName>
        <fullName evidence="10">Transcriptional regulatory protein</fullName>
    </recommendedName>
</protein>
<comment type="subcellular location">
    <subcellularLocation>
        <location evidence="1 10">Cytoplasm</location>
    </subcellularLocation>
</comment>
<proteinExistence type="predicted"/>
<dbReference type="SMART" id="SM00448">
    <property type="entry name" value="REC"/>
    <property type="match status" value="1"/>
</dbReference>
<accession>A0ABM7T169</accession>
<dbReference type="Gene3D" id="1.10.10.10">
    <property type="entry name" value="Winged helix-like DNA-binding domain superfamily/Winged helix DNA-binding domain"/>
    <property type="match status" value="1"/>
</dbReference>
<evidence type="ECO:0000256" key="11">
    <source>
        <dbReference type="PROSITE-ProRule" id="PRU00169"/>
    </source>
</evidence>
<evidence type="ECO:0000256" key="1">
    <source>
        <dbReference type="ARBA" id="ARBA00004496"/>
    </source>
</evidence>
<dbReference type="PANTHER" id="PTHR45526:SF1">
    <property type="entry name" value="TRANSCRIPTIONAL REGULATORY PROTEIN DCUR-RELATED"/>
    <property type="match status" value="1"/>
</dbReference>
<keyword evidence="2 10" id="KW-0963">Cytoplasm</keyword>
<comment type="function">
    <text evidence="9">May play the central regulatory role in sporulation. It may be an element of the effector pathway responsible for the activation of sporulation genes in response to nutritional stress. Spo0A may act in concert with spo0H (a sigma factor) to control the expression of some genes that are critical to the sporulation process.</text>
</comment>
<dbReference type="Pfam" id="PF08220">
    <property type="entry name" value="HTH_DeoR"/>
    <property type="match status" value="1"/>
</dbReference>